<keyword evidence="3 10" id="KW-0812">Transmembrane</keyword>
<evidence type="ECO:0000313" key="14">
    <source>
        <dbReference type="EMBL" id="MCM2678300.1"/>
    </source>
</evidence>
<evidence type="ECO:0000256" key="8">
    <source>
        <dbReference type="ARBA" id="ARBA00023180"/>
    </source>
</evidence>
<evidence type="ECO:0000256" key="1">
    <source>
        <dbReference type="ARBA" id="ARBA00004141"/>
    </source>
</evidence>
<keyword evidence="7" id="KW-0675">Receptor</keyword>
<keyword evidence="11" id="KW-0732">Signal</keyword>
<feature type="transmembrane region" description="Helical" evidence="10">
    <location>
        <begin position="219"/>
        <end position="245"/>
    </location>
</feature>
<keyword evidence="6 10" id="KW-0472">Membrane</keyword>
<dbReference type="Proteomes" id="UP001165393">
    <property type="component" value="Unassembled WGS sequence"/>
</dbReference>
<dbReference type="Gene3D" id="1.20.5.110">
    <property type="match status" value="1"/>
</dbReference>
<dbReference type="SUPFAM" id="SSF53850">
    <property type="entry name" value="Periplasmic binding protein-like II"/>
    <property type="match status" value="1"/>
</dbReference>
<evidence type="ECO:0000256" key="3">
    <source>
        <dbReference type="ARBA" id="ARBA00022692"/>
    </source>
</evidence>
<keyword evidence="5" id="KW-0406">Ion transport</keyword>
<accession>A0AA41W3U1</accession>
<reference evidence="14 15" key="1">
    <citation type="journal article" date="2013" name="Antonie Van Leeuwenhoek">
        <title>Echinimonas agarilytica gen. nov., sp. nov., a new gammaproteobacterium isolated from the sea urchin Strongylocentrotus intermedius.</title>
        <authorList>
            <person name="Nedashkovskaya O.I."/>
            <person name="Stenkova A.M."/>
            <person name="Zhukova N.V."/>
            <person name="Van Trappen S."/>
            <person name="Lee J.S."/>
            <person name="Kim S.B."/>
        </authorList>
    </citation>
    <scope>NUCLEOTIDE SEQUENCE [LARGE SCALE GENOMIC DNA]</scope>
    <source>
        <strain evidence="14 15">KMM 6351</strain>
    </source>
</reference>
<evidence type="ECO:0000313" key="15">
    <source>
        <dbReference type="Proteomes" id="UP001165393"/>
    </source>
</evidence>
<keyword evidence="8" id="KW-0325">Glycoprotein</keyword>
<evidence type="ECO:0000256" key="4">
    <source>
        <dbReference type="ARBA" id="ARBA00022989"/>
    </source>
</evidence>
<dbReference type="PANTHER" id="PTHR18966">
    <property type="entry name" value="IONOTROPIC GLUTAMATE RECEPTOR"/>
    <property type="match status" value="1"/>
</dbReference>
<evidence type="ECO:0000259" key="13">
    <source>
        <dbReference type="SMART" id="SM00079"/>
    </source>
</evidence>
<comment type="subcellular location">
    <subcellularLocation>
        <location evidence="1">Membrane</location>
        <topology evidence="1">Multi-pass membrane protein</topology>
    </subcellularLocation>
</comment>
<dbReference type="SUPFAM" id="SSF81324">
    <property type="entry name" value="Voltage-gated potassium channels"/>
    <property type="match status" value="1"/>
</dbReference>
<feature type="domain" description="Ionotropic glutamate receptor C-terminal" evidence="13">
    <location>
        <begin position="45"/>
        <end position="371"/>
    </location>
</feature>
<dbReference type="GO" id="GO:0016020">
    <property type="term" value="C:membrane"/>
    <property type="evidence" value="ECO:0007669"/>
    <property type="project" value="UniProtKB-SubCell"/>
</dbReference>
<dbReference type="GO" id="GO:0015276">
    <property type="term" value="F:ligand-gated monoatomic ion channel activity"/>
    <property type="evidence" value="ECO:0007669"/>
    <property type="project" value="InterPro"/>
</dbReference>
<evidence type="ECO:0000256" key="6">
    <source>
        <dbReference type="ARBA" id="ARBA00023136"/>
    </source>
</evidence>
<evidence type="ECO:0000256" key="2">
    <source>
        <dbReference type="ARBA" id="ARBA00022448"/>
    </source>
</evidence>
<dbReference type="RefSeq" id="WP_251259655.1">
    <property type="nucleotide sequence ID" value="NZ_JAMQGP010000001.1"/>
</dbReference>
<protein>
    <submittedName>
        <fullName evidence="14">Transporter substrate-binding domain-containing protein</fullName>
    </submittedName>
</protein>
<feature type="chain" id="PRO_5041228672" evidence="11">
    <location>
        <begin position="31"/>
        <end position="373"/>
    </location>
</feature>
<organism evidence="14 15">
    <name type="scientific">Echinimonas agarilytica</name>
    <dbReference type="NCBI Taxonomy" id="1215918"/>
    <lineage>
        <taxon>Bacteria</taxon>
        <taxon>Pseudomonadati</taxon>
        <taxon>Pseudomonadota</taxon>
        <taxon>Gammaproteobacteria</taxon>
        <taxon>Alteromonadales</taxon>
        <taxon>Echinimonadaceae</taxon>
        <taxon>Echinimonas</taxon>
    </lineage>
</organism>
<evidence type="ECO:0000256" key="9">
    <source>
        <dbReference type="ARBA" id="ARBA00023303"/>
    </source>
</evidence>
<feature type="signal peptide" evidence="11">
    <location>
        <begin position="1"/>
        <end position="30"/>
    </location>
</feature>
<comment type="caution">
    <text evidence="14">The sequence shown here is derived from an EMBL/GenBank/DDBJ whole genome shotgun (WGS) entry which is preliminary data.</text>
</comment>
<keyword evidence="15" id="KW-1185">Reference proteome</keyword>
<dbReference type="EMBL" id="JAMQGP010000001">
    <property type="protein sequence ID" value="MCM2678300.1"/>
    <property type="molecule type" value="Genomic_DNA"/>
</dbReference>
<keyword evidence="2" id="KW-0813">Transport</keyword>
<keyword evidence="4 10" id="KW-1133">Transmembrane helix</keyword>
<sequence>MGHTSGIKSLLHTLFIGLFAMVSAVTSVCAQDQQPPPKAFVTDKTVVIATRHAPPFSIKTDDGWQGISIELVRRVAANTDLKFEFKEMSIEEMLTATAQGDIQAAAAALTITAERERTVDFTHPYLSSGIGIAVVKSEDVGILDATKRFISPAFLKAVSALLFVLAVIGVLVWLAERRHNEEFNEAPVRGIAAGLWWSAVTMTTVGYGDKSPRTMGGRVVALVWMFASIIIISSFTAAIATSLTVNQLGQSIKGLDDLYDKKVMTLAQSTSADLLHDQLIRYSTADTVEDALQALADGEVSAVVYDIPILQYAVGNEFSEQLRVLPTVLARQDYGIALPPSTVAREVINQEILTVIDEPEWNNMMDVYLGRAK</sequence>
<feature type="transmembrane region" description="Helical" evidence="10">
    <location>
        <begin position="153"/>
        <end position="174"/>
    </location>
</feature>
<proteinExistence type="predicted"/>
<evidence type="ECO:0000256" key="5">
    <source>
        <dbReference type="ARBA" id="ARBA00023065"/>
    </source>
</evidence>
<keyword evidence="9" id="KW-0407">Ion channel</keyword>
<dbReference type="Gene3D" id="1.10.287.70">
    <property type="match status" value="1"/>
</dbReference>
<dbReference type="SMART" id="SM00062">
    <property type="entry name" value="PBPb"/>
    <property type="match status" value="1"/>
</dbReference>
<feature type="transmembrane region" description="Helical" evidence="10">
    <location>
        <begin position="186"/>
        <end position="207"/>
    </location>
</feature>
<evidence type="ECO:0000256" key="7">
    <source>
        <dbReference type="ARBA" id="ARBA00023170"/>
    </source>
</evidence>
<evidence type="ECO:0000259" key="12">
    <source>
        <dbReference type="SMART" id="SM00062"/>
    </source>
</evidence>
<dbReference type="Pfam" id="PF00497">
    <property type="entry name" value="SBP_bac_3"/>
    <property type="match status" value="1"/>
</dbReference>
<feature type="domain" description="Solute-binding protein family 3/N-terminal" evidence="12">
    <location>
        <begin position="45"/>
        <end position="372"/>
    </location>
</feature>
<dbReference type="Pfam" id="PF00060">
    <property type="entry name" value="Lig_chan"/>
    <property type="match status" value="1"/>
</dbReference>
<evidence type="ECO:0000256" key="11">
    <source>
        <dbReference type="SAM" id="SignalP"/>
    </source>
</evidence>
<dbReference type="AlphaFoldDB" id="A0AA41W3U1"/>
<dbReference type="InterPro" id="IPR001320">
    <property type="entry name" value="Iontro_rcpt_C"/>
</dbReference>
<evidence type="ECO:0000256" key="10">
    <source>
        <dbReference type="SAM" id="Phobius"/>
    </source>
</evidence>
<dbReference type="InterPro" id="IPR001638">
    <property type="entry name" value="Solute-binding_3/MltF_N"/>
</dbReference>
<name>A0AA41W3U1_9GAMM</name>
<dbReference type="Gene3D" id="3.40.190.10">
    <property type="entry name" value="Periplasmic binding protein-like II"/>
    <property type="match status" value="2"/>
</dbReference>
<dbReference type="InterPro" id="IPR015683">
    <property type="entry name" value="Ionotropic_Glu_rcpt"/>
</dbReference>
<dbReference type="SMART" id="SM00079">
    <property type="entry name" value="PBPe"/>
    <property type="match status" value="1"/>
</dbReference>
<gene>
    <name evidence="14" type="ORF">NAF29_01275</name>
</gene>